<dbReference type="AlphaFoldDB" id="A0A2X2UHI2"/>
<evidence type="ECO:0000313" key="3">
    <source>
        <dbReference type="Proteomes" id="UP000251853"/>
    </source>
</evidence>
<feature type="compositionally biased region" description="Gly residues" evidence="1">
    <location>
        <begin position="36"/>
        <end position="49"/>
    </location>
</feature>
<proteinExistence type="predicted"/>
<dbReference type="EMBL" id="UAVW01000019">
    <property type="protein sequence ID" value="SQB15944.1"/>
    <property type="molecule type" value="Genomic_DNA"/>
</dbReference>
<accession>A0A2X2UHI2</accession>
<evidence type="ECO:0000256" key="1">
    <source>
        <dbReference type="SAM" id="MobiDB-lite"/>
    </source>
</evidence>
<sequence length="141" mass="14863">MGGGDNGVGWNLGGILGEFWGEFNKMGGLPGRRPGTLGGGGLGTGGSGSAGRQPWERRGVPRAVGRSPHKNIAGKPRERERALFPGAFRLYFCPAHCYNIFFISSATNCTLVPTITCTDVLLGLMTPATPADFIFFSSTNV</sequence>
<evidence type="ECO:0000313" key="2">
    <source>
        <dbReference type="EMBL" id="SQB15944.1"/>
    </source>
</evidence>
<organism evidence="2 3">
    <name type="scientific">Enterocloster clostridioformis</name>
    <dbReference type="NCBI Taxonomy" id="1531"/>
    <lineage>
        <taxon>Bacteria</taxon>
        <taxon>Bacillati</taxon>
        <taxon>Bacillota</taxon>
        <taxon>Clostridia</taxon>
        <taxon>Lachnospirales</taxon>
        <taxon>Lachnospiraceae</taxon>
        <taxon>Enterocloster</taxon>
    </lineage>
</organism>
<gene>
    <name evidence="2" type="ORF">NCTC11224_05039</name>
</gene>
<feature type="region of interest" description="Disordered" evidence="1">
    <location>
        <begin position="30"/>
        <end position="77"/>
    </location>
</feature>
<reference evidence="2 3" key="1">
    <citation type="submission" date="2018-06" db="EMBL/GenBank/DDBJ databases">
        <authorList>
            <consortium name="Pathogen Informatics"/>
            <person name="Doyle S."/>
        </authorList>
    </citation>
    <scope>NUCLEOTIDE SEQUENCE [LARGE SCALE GENOMIC DNA]</scope>
    <source>
        <strain evidence="2 3">NCTC11224</strain>
    </source>
</reference>
<dbReference type="Proteomes" id="UP000251853">
    <property type="component" value="Unassembled WGS sequence"/>
</dbReference>
<protein>
    <submittedName>
        <fullName evidence="2">Uncharacterized protein</fullName>
    </submittedName>
</protein>
<name>A0A2X2UHI2_9FIRM</name>
<keyword evidence="3" id="KW-1185">Reference proteome</keyword>